<evidence type="ECO:0000313" key="2">
    <source>
        <dbReference type="EMBL" id="MFC7332124.1"/>
    </source>
</evidence>
<dbReference type="EMBL" id="JBHTCM010000004">
    <property type="protein sequence ID" value="MFC7332124.1"/>
    <property type="molecule type" value="Genomic_DNA"/>
</dbReference>
<dbReference type="Proteomes" id="UP001596456">
    <property type="component" value="Unassembled WGS sequence"/>
</dbReference>
<evidence type="ECO:0000256" key="1">
    <source>
        <dbReference type="SAM" id="MobiDB-lite"/>
    </source>
</evidence>
<name>A0ABW2KRN9_9PROT</name>
<organism evidence="2 3">
    <name type="scientific">Rhodocista pekingensis</name>
    <dbReference type="NCBI Taxonomy" id="201185"/>
    <lineage>
        <taxon>Bacteria</taxon>
        <taxon>Pseudomonadati</taxon>
        <taxon>Pseudomonadota</taxon>
        <taxon>Alphaproteobacteria</taxon>
        <taxon>Rhodospirillales</taxon>
        <taxon>Azospirillaceae</taxon>
        <taxon>Rhodocista</taxon>
    </lineage>
</organism>
<evidence type="ECO:0000313" key="3">
    <source>
        <dbReference type="Proteomes" id="UP001596456"/>
    </source>
</evidence>
<comment type="caution">
    <text evidence="2">The sequence shown here is derived from an EMBL/GenBank/DDBJ whole genome shotgun (WGS) entry which is preliminary data.</text>
</comment>
<accession>A0ABW2KRN9</accession>
<feature type="compositionally biased region" description="Basic and acidic residues" evidence="1">
    <location>
        <begin position="1"/>
        <end position="11"/>
    </location>
</feature>
<keyword evidence="3" id="KW-1185">Reference proteome</keyword>
<gene>
    <name evidence="2" type="ORF">ACFQPS_03040</name>
</gene>
<protein>
    <submittedName>
        <fullName evidence="2">Uncharacterized protein</fullName>
    </submittedName>
</protein>
<reference evidence="3" key="1">
    <citation type="journal article" date="2019" name="Int. J. Syst. Evol. Microbiol.">
        <title>The Global Catalogue of Microorganisms (GCM) 10K type strain sequencing project: providing services to taxonomists for standard genome sequencing and annotation.</title>
        <authorList>
            <consortium name="The Broad Institute Genomics Platform"/>
            <consortium name="The Broad Institute Genome Sequencing Center for Infectious Disease"/>
            <person name="Wu L."/>
            <person name="Ma J."/>
        </authorList>
    </citation>
    <scope>NUCLEOTIDE SEQUENCE [LARGE SCALE GENOMIC DNA]</scope>
    <source>
        <strain evidence="3">CGMCC 1.16275</strain>
    </source>
</reference>
<sequence>MDHPPTGREGGDMLAGIDLPDEDEDADRVSDTAGGDPTTLTGRLFRRVLGGGVSEVAQVVAVTDDRMGRPHVRVVVWTLGRGDACAHEIRTMALPSFLSQFDASP</sequence>
<feature type="region of interest" description="Disordered" evidence="1">
    <location>
        <begin position="1"/>
        <end position="38"/>
    </location>
</feature>
<dbReference type="RefSeq" id="WP_377356335.1">
    <property type="nucleotide sequence ID" value="NZ_JBHTCM010000004.1"/>
</dbReference>
<proteinExistence type="predicted"/>